<name>A0ABQ7M3Z7_BRACM</name>
<feature type="non-terminal residue" evidence="1">
    <location>
        <position position="1"/>
    </location>
</feature>
<sequence>SPEHNTTTLGLSLGRNSLFLSFFLSTFFSEYFTLELDNEIDRRAPIFIENEGARLSSEWAPSAKGCAIAATCILSPFLIGFGPTALSKDPTAHALMAGPHSPPLTRTRTIGLKPEHYRLTRPSCLSLSLYKVKSKFPYVLNLLSWPWNACLYVLRLA</sequence>
<proteinExistence type="predicted"/>
<dbReference type="EMBL" id="JADBGQ010000006">
    <property type="protein sequence ID" value="KAG5393541.1"/>
    <property type="molecule type" value="Genomic_DNA"/>
</dbReference>
<organism evidence="1 2">
    <name type="scientific">Brassica rapa subsp. trilocularis</name>
    <dbReference type="NCBI Taxonomy" id="1813537"/>
    <lineage>
        <taxon>Eukaryota</taxon>
        <taxon>Viridiplantae</taxon>
        <taxon>Streptophyta</taxon>
        <taxon>Embryophyta</taxon>
        <taxon>Tracheophyta</taxon>
        <taxon>Spermatophyta</taxon>
        <taxon>Magnoliopsida</taxon>
        <taxon>eudicotyledons</taxon>
        <taxon>Gunneridae</taxon>
        <taxon>Pentapetalae</taxon>
        <taxon>rosids</taxon>
        <taxon>malvids</taxon>
        <taxon>Brassicales</taxon>
        <taxon>Brassicaceae</taxon>
        <taxon>Brassiceae</taxon>
        <taxon>Brassica</taxon>
    </lineage>
</organism>
<comment type="caution">
    <text evidence="1">The sequence shown here is derived from an EMBL/GenBank/DDBJ whole genome shotgun (WGS) entry which is preliminary data.</text>
</comment>
<dbReference type="Proteomes" id="UP000823674">
    <property type="component" value="Chromosome A06"/>
</dbReference>
<feature type="non-terminal residue" evidence="1">
    <location>
        <position position="157"/>
    </location>
</feature>
<evidence type="ECO:0000313" key="2">
    <source>
        <dbReference type="Proteomes" id="UP000823674"/>
    </source>
</evidence>
<accession>A0ABQ7M3Z7</accession>
<gene>
    <name evidence="1" type="primary">A06g505840.1_BraROA</name>
    <name evidence="1" type="ORF">IGI04_023504</name>
</gene>
<evidence type="ECO:0000313" key="1">
    <source>
        <dbReference type="EMBL" id="KAG5393541.1"/>
    </source>
</evidence>
<protein>
    <submittedName>
        <fullName evidence="1">Uncharacterized protein</fullName>
    </submittedName>
</protein>
<reference evidence="1 2" key="1">
    <citation type="submission" date="2021-03" db="EMBL/GenBank/DDBJ databases">
        <authorList>
            <person name="King G.J."/>
            <person name="Bancroft I."/>
            <person name="Baten A."/>
            <person name="Bloomfield J."/>
            <person name="Borpatragohain P."/>
            <person name="He Z."/>
            <person name="Irish N."/>
            <person name="Irwin J."/>
            <person name="Liu K."/>
            <person name="Mauleon R.P."/>
            <person name="Moore J."/>
            <person name="Morris R."/>
            <person name="Ostergaard L."/>
            <person name="Wang B."/>
            <person name="Wells R."/>
        </authorList>
    </citation>
    <scope>NUCLEOTIDE SEQUENCE [LARGE SCALE GENOMIC DNA]</scope>
    <source>
        <strain evidence="1">R-o-18</strain>
        <tissue evidence="1">Leaf</tissue>
    </source>
</reference>
<keyword evidence="2" id="KW-1185">Reference proteome</keyword>